<evidence type="ECO:0000256" key="4">
    <source>
        <dbReference type="ARBA" id="ARBA00022723"/>
    </source>
</evidence>
<dbReference type="Pfam" id="PF02878">
    <property type="entry name" value="PGM_PMM_I"/>
    <property type="match status" value="1"/>
</dbReference>
<name>A0A0P6X0W7_9CHLR</name>
<reference evidence="11 12" key="1">
    <citation type="submission" date="2015-07" db="EMBL/GenBank/DDBJ databases">
        <title>Genome sequence of Leptolinea tardivitalis DSM 16556.</title>
        <authorList>
            <person name="Hemp J."/>
            <person name="Ward L.M."/>
            <person name="Pace L.A."/>
            <person name="Fischer W.W."/>
        </authorList>
    </citation>
    <scope>NUCLEOTIDE SEQUENCE [LARGE SCALE GENOMIC DNA]</scope>
    <source>
        <strain evidence="11 12">YMTK-2</strain>
    </source>
</reference>
<dbReference type="AlphaFoldDB" id="A0A0P6X0W7"/>
<dbReference type="Gene3D" id="3.40.120.10">
    <property type="entry name" value="Alpha-D-Glucose-1,6-Bisphosphate, subunit A, domain 3"/>
    <property type="match status" value="3"/>
</dbReference>
<dbReference type="OrthoDB" id="9806956at2"/>
<dbReference type="PANTHER" id="PTHR45745:SF1">
    <property type="entry name" value="PHOSPHOGLUCOMUTASE 2B-RELATED"/>
    <property type="match status" value="1"/>
</dbReference>
<evidence type="ECO:0000259" key="10">
    <source>
        <dbReference type="Pfam" id="PF02880"/>
    </source>
</evidence>
<dbReference type="SUPFAM" id="SSF53738">
    <property type="entry name" value="Phosphoglucomutase, first 3 domains"/>
    <property type="match status" value="2"/>
</dbReference>
<keyword evidence="5" id="KW-0460">Magnesium</keyword>
<evidence type="ECO:0000259" key="8">
    <source>
        <dbReference type="Pfam" id="PF02878"/>
    </source>
</evidence>
<dbReference type="InterPro" id="IPR005845">
    <property type="entry name" value="A-D-PHexomutase_a/b/a-II"/>
</dbReference>
<dbReference type="PRINTS" id="PR00509">
    <property type="entry name" value="PGMPMM"/>
</dbReference>
<dbReference type="InterPro" id="IPR005846">
    <property type="entry name" value="A-D-PHexomutase_a/b/a-III"/>
</dbReference>
<dbReference type="InterPro" id="IPR005844">
    <property type="entry name" value="A-D-PHexomutase_a/b/a-I"/>
</dbReference>
<evidence type="ECO:0000256" key="3">
    <source>
        <dbReference type="ARBA" id="ARBA00022553"/>
    </source>
</evidence>
<sequence length="486" mass="52679">MTIHFGTDGWRAVISDTFTFANLRQVTQAIADAIASDAWNNGTVVHLTPDPKKLVVGFDTRFLSDRFASEVARVLAANGFIVYLTNADVPTPTLSFAVRQQNAMGGVMITASHNAPRYNGVKLKSAYGGSALPEQCRRVEVYLNDNENQGRGPNLMDYDQAIHAGLIQRFNPIPAYNDHLRTLIDFDKIAANPQRIVVDSMYGAGRGVIKGILQGTGCEVTEIRGEMNPGFGGVHPEPIGKFLGPLAGAIGTHLGNFGLATDGDADRIGAMDERGNFVDPHKIMALSLEYLHEKRGWSGSVVRTVSTTRMIDRLANQYGLKVHETPVGFNHIADIMMQEDVLIGGEESGGISFKGHIPEGDGILMGLLLLEIVSASGVTLYELIEDLLNRVGPAFYERTDLRLKRPVAKAQMTTQLINDAPAKIGGETVKEVASLDGVKYIMADDSWLLIRPSGTEPVLRVYAEGRSQDMVKALLGFGEQIAASIC</sequence>
<dbReference type="InterPro" id="IPR005841">
    <property type="entry name" value="Alpha-D-phosphohexomutase_SF"/>
</dbReference>
<feature type="domain" description="Alpha-D-phosphohexomutase alpha/beta/alpha" evidence="10">
    <location>
        <begin position="279"/>
        <end position="390"/>
    </location>
</feature>
<keyword evidence="12" id="KW-1185">Reference proteome</keyword>
<dbReference type="Pfam" id="PF02880">
    <property type="entry name" value="PGM_PMM_III"/>
    <property type="match status" value="1"/>
</dbReference>
<evidence type="ECO:0000256" key="1">
    <source>
        <dbReference type="ARBA" id="ARBA00001946"/>
    </source>
</evidence>
<evidence type="ECO:0000313" key="11">
    <source>
        <dbReference type="EMBL" id="KPL72918.1"/>
    </source>
</evidence>
<dbReference type="SUPFAM" id="SSF55957">
    <property type="entry name" value="Phosphoglucomutase, C-terminal domain"/>
    <property type="match status" value="1"/>
</dbReference>
<evidence type="ECO:0000256" key="6">
    <source>
        <dbReference type="ARBA" id="ARBA00023235"/>
    </source>
</evidence>
<dbReference type="InterPro" id="IPR016055">
    <property type="entry name" value="A-D-PHexomutase_a/b/a-I/II/III"/>
</dbReference>
<dbReference type="Proteomes" id="UP000050430">
    <property type="component" value="Unassembled WGS sequence"/>
</dbReference>
<keyword evidence="3" id="KW-0597">Phosphoprotein</keyword>
<dbReference type="Gene3D" id="3.30.310.50">
    <property type="entry name" value="Alpha-D-phosphohexomutase, C-terminal domain"/>
    <property type="match status" value="1"/>
</dbReference>
<evidence type="ECO:0000256" key="2">
    <source>
        <dbReference type="ARBA" id="ARBA00010231"/>
    </source>
</evidence>
<comment type="caution">
    <text evidence="11">The sequence shown here is derived from an EMBL/GenBank/DDBJ whole genome shotgun (WGS) entry which is preliminary data.</text>
</comment>
<comment type="cofactor">
    <cofactor evidence="1">
        <name>Mg(2+)</name>
        <dbReference type="ChEBI" id="CHEBI:18420"/>
    </cofactor>
</comment>
<evidence type="ECO:0000259" key="9">
    <source>
        <dbReference type="Pfam" id="PF02879"/>
    </source>
</evidence>
<dbReference type="GO" id="GO:0008973">
    <property type="term" value="F:phosphopentomutase activity"/>
    <property type="evidence" value="ECO:0007669"/>
    <property type="project" value="TreeGrafter"/>
</dbReference>
<dbReference type="STRING" id="229920.ADM99_07740"/>
<dbReference type="InterPro" id="IPR036900">
    <property type="entry name" value="A-D-PHexomutase_C_sf"/>
</dbReference>
<dbReference type="RefSeq" id="WP_062420948.1">
    <property type="nucleotide sequence ID" value="NZ_BBYA01000008.1"/>
</dbReference>
<feature type="domain" description="Alpha-D-phosphohexomutase alpha/beta/alpha" evidence="9">
    <location>
        <begin position="175"/>
        <end position="275"/>
    </location>
</feature>
<accession>A0A0P6X0W7</accession>
<comment type="similarity">
    <text evidence="2">Belongs to the phosphohexose mutase family.</text>
</comment>
<gene>
    <name evidence="11" type="ORF">ADM99_07740</name>
</gene>
<feature type="domain" description="Alpha-D-phosphohexomutase alpha/beta/alpha" evidence="8">
    <location>
        <begin position="4"/>
        <end position="148"/>
    </location>
</feature>
<dbReference type="GO" id="GO:0046872">
    <property type="term" value="F:metal ion binding"/>
    <property type="evidence" value="ECO:0007669"/>
    <property type="project" value="UniProtKB-KW"/>
</dbReference>
<dbReference type="Pfam" id="PF00408">
    <property type="entry name" value="PGM_PMM_IV"/>
    <property type="match status" value="1"/>
</dbReference>
<evidence type="ECO:0000259" key="7">
    <source>
        <dbReference type="Pfam" id="PF00408"/>
    </source>
</evidence>
<dbReference type="CDD" id="cd05800">
    <property type="entry name" value="PGM_like2"/>
    <property type="match status" value="1"/>
</dbReference>
<evidence type="ECO:0000313" key="12">
    <source>
        <dbReference type="Proteomes" id="UP000050430"/>
    </source>
</evidence>
<keyword evidence="6" id="KW-0413">Isomerase</keyword>
<organism evidence="11 12">
    <name type="scientific">Leptolinea tardivitalis</name>
    <dbReference type="NCBI Taxonomy" id="229920"/>
    <lineage>
        <taxon>Bacteria</taxon>
        <taxon>Bacillati</taxon>
        <taxon>Chloroflexota</taxon>
        <taxon>Anaerolineae</taxon>
        <taxon>Anaerolineales</taxon>
        <taxon>Anaerolineaceae</taxon>
        <taxon>Leptolinea</taxon>
    </lineage>
</organism>
<dbReference type="GO" id="GO:0006166">
    <property type="term" value="P:purine ribonucleoside salvage"/>
    <property type="evidence" value="ECO:0007669"/>
    <property type="project" value="TreeGrafter"/>
</dbReference>
<dbReference type="PATRIC" id="fig|229920.5.peg.1518"/>
<dbReference type="PANTHER" id="PTHR45745">
    <property type="entry name" value="PHOSPHOMANNOMUTASE 45A"/>
    <property type="match status" value="1"/>
</dbReference>
<keyword evidence="4" id="KW-0479">Metal-binding</keyword>
<protein>
    <submittedName>
        <fullName evidence="11">Phosphoglucosamine mutase</fullName>
    </submittedName>
</protein>
<dbReference type="Pfam" id="PF02879">
    <property type="entry name" value="PGM_PMM_II"/>
    <property type="match status" value="1"/>
</dbReference>
<dbReference type="InterPro" id="IPR005843">
    <property type="entry name" value="A-D-PHexomutase_C"/>
</dbReference>
<evidence type="ECO:0000256" key="5">
    <source>
        <dbReference type="ARBA" id="ARBA00022842"/>
    </source>
</evidence>
<dbReference type="GO" id="GO:0005975">
    <property type="term" value="P:carbohydrate metabolic process"/>
    <property type="evidence" value="ECO:0007669"/>
    <property type="project" value="InterPro"/>
</dbReference>
<dbReference type="EMBL" id="LGCK01000007">
    <property type="protein sequence ID" value="KPL72918.1"/>
    <property type="molecule type" value="Genomic_DNA"/>
</dbReference>
<feature type="domain" description="Alpha-D-phosphohexomutase C-terminal" evidence="7">
    <location>
        <begin position="436"/>
        <end position="474"/>
    </location>
</feature>
<proteinExistence type="inferred from homology"/>